<protein>
    <submittedName>
        <fullName evidence="2">Uncharacterized protein</fullName>
    </submittedName>
</protein>
<evidence type="ECO:0000313" key="2">
    <source>
        <dbReference type="EMBL" id="MFD1328122.1"/>
    </source>
</evidence>
<organism evidence="2 3">
    <name type="scientific">Mycoplana ramosa</name>
    <name type="common">Mycoplana bullata</name>
    <dbReference type="NCBI Taxonomy" id="40837"/>
    <lineage>
        <taxon>Bacteria</taxon>
        <taxon>Pseudomonadati</taxon>
        <taxon>Pseudomonadota</taxon>
        <taxon>Alphaproteobacteria</taxon>
        <taxon>Hyphomicrobiales</taxon>
        <taxon>Rhizobiaceae</taxon>
        <taxon>Mycoplana</taxon>
    </lineage>
</organism>
<gene>
    <name evidence="2" type="ORF">ACFQ33_09465</name>
</gene>
<keyword evidence="3" id="KW-1185">Reference proteome</keyword>
<dbReference type="Proteomes" id="UP001597173">
    <property type="component" value="Unassembled WGS sequence"/>
</dbReference>
<proteinExistence type="predicted"/>
<sequence length="125" mass="14081">MRSVRPGHAGERPEQRFHQSMLALYDTCATLGFRPVLFRRYVILHGGVAAARELVFKPGTTGLERLIDLGRPELSMEATMLQPEFQALFSADELKEARERLANANRSRSRGRLTAQSTARQTKPD</sequence>
<feature type="compositionally biased region" description="Polar residues" evidence="1">
    <location>
        <begin position="114"/>
        <end position="125"/>
    </location>
</feature>
<dbReference type="EMBL" id="JBHTNF010000004">
    <property type="protein sequence ID" value="MFD1328122.1"/>
    <property type="molecule type" value="Genomic_DNA"/>
</dbReference>
<evidence type="ECO:0000313" key="3">
    <source>
        <dbReference type="Proteomes" id="UP001597173"/>
    </source>
</evidence>
<name>A0ABW3YW19_MYCRA</name>
<evidence type="ECO:0000256" key="1">
    <source>
        <dbReference type="SAM" id="MobiDB-lite"/>
    </source>
</evidence>
<feature type="region of interest" description="Disordered" evidence="1">
    <location>
        <begin position="100"/>
        <end position="125"/>
    </location>
</feature>
<comment type="caution">
    <text evidence="2">The sequence shown here is derived from an EMBL/GenBank/DDBJ whole genome shotgun (WGS) entry which is preliminary data.</text>
</comment>
<dbReference type="RefSeq" id="WP_374837677.1">
    <property type="nucleotide sequence ID" value="NZ_JBHEEW010000005.1"/>
</dbReference>
<accession>A0ABW3YW19</accession>
<reference evidence="3" key="1">
    <citation type="journal article" date="2019" name="Int. J. Syst. Evol. Microbiol.">
        <title>The Global Catalogue of Microorganisms (GCM) 10K type strain sequencing project: providing services to taxonomists for standard genome sequencing and annotation.</title>
        <authorList>
            <consortium name="The Broad Institute Genomics Platform"/>
            <consortium name="The Broad Institute Genome Sequencing Center for Infectious Disease"/>
            <person name="Wu L."/>
            <person name="Ma J."/>
        </authorList>
    </citation>
    <scope>NUCLEOTIDE SEQUENCE [LARGE SCALE GENOMIC DNA]</scope>
    <source>
        <strain evidence="3">CCUG 55609</strain>
    </source>
</reference>